<accession>Q1JLW7</accession>
<organism evidence="2 3">
    <name type="scientific">Streptococcus pyogenes serotype M12 (strain MGAS9429)</name>
    <dbReference type="NCBI Taxonomy" id="370551"/>
    <lineage>
        <taxon>Bacteria</taxon>
        <taxon>Bacillati</taxon>
        <taxon>Bacillota</taxon>
        <taxon>Bacilli</taxon>
        <taxon>Lactobacillales</taxon>
        <taxon>Streptococcaceae</taxon>
        <taxon>Streptococcus</taxon>
    </lineage>
</organism>
<dbReference type="Proteomes" id="UP000002433">
    <property type="component" value="Chromosome"/>
</dbReference>
<sequence length="45" mass="5344">MDQATKVTRSEVSKMFWWLLLGVWGLRTIWLIIEVITAPEMEDYS</sequence>
<reference evidence="2 3" key="1">
    <citation type="journal article" date="2006" name="Proc. Natl. Acad. Sci. U.S.A.">
        <title>Molecular genetic anatomy of inter- and intraserotype variation in the human bacterial pathogen group A Streptococcus.</title>
        <authorList>
            <person name="Beres S.B."/>
            <person name="Richter E.W."/>
            <person name="Nagiec M.J."/>
            <person name="Sumby P."/>
            <person name="Porcella S.F."/>
            <person name="DeLeo F.R."/>
            <person name="Musser J.M."/>
        </authorList>
    </citation>
    <scope>NUCLEOTIDE SEQUENCE [LARGE SCALE GENOMIC DNA]</scope>
    <source>
        <strain evidence="2 3">MGAS9429</strain>
    </source>
</reference>
<keyword evidence="1" id="KW-0812">Transmembrane</keyword>
<evidence type="ECO:0000313" key="3">
    <source>
        <dbReference type="Proteomes" id="UP000002433"/>
    </source>
</evidence>
<keyword evidence="1" id="KW-0472">Membrane</keyword>
<feature type="transmembrane region" description="Helical" evidence="1">
    <location>
        <begin position="15"/>
        <end position="36"/>
    </location>
</feature>
<dbReference type="HOGENOM" id="CLU_217683_0_0_9"/>
<proteinExistence type="predicted"/>
<dbReference type="EMBL" id="CP000259">
    <property type="protein sequence ID" value="ABF32102.1"/>
    <property type="molecule type" value="Genomic_DNA"/>
</dbReference>
<evidence type="ECO:0000313" key="2">
    <source>
        <dbReference type="EMBL" id="ABF32102.1"/>
    </source>
</evidence>
<dbReference type="RefSeq" id="WP_002989913.1">
    <property type="nucleotide sequence ID" value="NC_008021.1"/>
</dbReference>
<name>Q1JLW7_STRPC</name>
<dbReference type="KEGG" id="spk:MGAS9429_Spy0914"/>
<protein>
    <submittedName>
        <fullName evidence="2">Uncharacterized protein</fullName>
    </submittedName>
</protein>
<keyword evidence="1" id="KW-1133">Transmembrane helix</keyword>
<dbReference type="AlphaFoldDB" id="Q1JLW7"/>
<gene>
    <name evidence="2" type="ordered locus">MGAS9429_Spy0914</name>
</gene>
<evidence type="ECO:0000256" key="1">
    <source>
        <dbReference type="SAM" id="Phobius"/>
    </source>
</evidence>